<reference evidence="1" key="2">
    <citation type="submission" date="2020-09" db="EMBL/GenBank/DDBJ databases">
        <authorList>
            <person name="Sun Q."/>
            <person name="Ohkuma M."/>
        </authorList>
    </citation>
    <scope>NUCLEOTIDE SEQUENCE</scope>
    <source>
        <strain evidence="1">JCM 15325</strain>
    </source>
</reference>
<dbReference type="Proteomes" id="UP000654670">
    <property type="component" value="Unassembled WGS sequence"/>
</dbReference>
<organism evidence="1 2">
    <name type="scientific">Sporolactobacillus putidus</name>
    <dbReference type="NCBI Taxonomy" id="492735"/>
    <lineage>
        <taxon>Bacteria</taxon>
        <taxon>Bacillati</taxon>
        <taxon>Bacillota</taxon>
        <taxon>Bacilli</taxon>
        <taxon>Bacillales</taxon>
        <taxon>Sporolactobacillaceae</taxon>
        <taxon>Sporolactobacillus</taxon>
    </lineage>
</organism>
<comment type="caution">
    <text evidence="1">The sequence shown here is derived from an EMBL/GenBank/DDBJ whole genome shotgun (WGS) entry which is preliminary data.</text>
</comment>
<evidence type="ECO:0000313" key="2">
    <source>
        <dbReference type="Proteomes" id="UP000654670"/>
    </source>
</evidence>
<proteinExistence type="predicted"/>
<name>A0A917S5L6_9BACL</name>
<dbReference type="EMBL" id="BMOK01000012">
    <property type="protein sequence ID" value="GGL60014.1"/>
    <property type="molecule type" value="Genomic_DNA"/>
</dbReference>
<evidence type="ECO:0000313" key="1">
    <source>
        <dbReference type="EMBL" id="GGL60014.1"/>
    </source>
</evidence>
<evidence type="ECO:0008006" key="3">
    <source>
        <dbReference type="Google" id="ProtNLM"/>
    </source>
</evidence>
<dbReference type="RefSeq" id="WP_188803852.1">
    <property type="nucleotide sequence ID" value="NZ_BMOK01000012.1"/>
</dbReference>
<sequence length="101" mass="11742">MNEDLKLILLEMRQGFKEVNQKFDAIDQRFDAVDQRFDGINNRLDRIEKEVDGIQKQVVKNSESITELVAKVDEQATLLTTLSIRSIAHEGEIRNLKQIMR</sequence>
<gene>
    <name evidence="1" type="ORF">GCM10007968_24980</name>
</gene>
<keyword evidence="2" id="KW-1185">Reference proteome</keyword>
<dbReference type="SUPFAM" id="SSF57997">
    <property type="entry name" value="Tropomyosin"/>
    <property type="match status" value="1"/>
</dbReference>
<dbReference type="Gene3D" id="3.90.20.10">
    <property type="match status" value="1"/>
</dbReference>
<reference evidence="1" key="1">
    <citation type="journal article" date="2014" name="Int. J. Syst. Evol. Microbiol.">
        <title>Complete genome sequence of Corynebacterium casei LMG S-19264T (=DSM 44701T), isolated from a smear-ripened cheese.</title>
        <authorList>
            <consortium name="US DOE Joint Genome Institute (JGI-PGF)"/>
            <person name="Walter F."/>
            <person name="Albersmeier A."/>
            <person name="Kalinowski J."/>
            <person name="Ruckert C."/>
        </authorList>
    </citation>
    <scope>NUCLEOTIDE SEQUENCE</scope>
    <source>
        <strain evidence="1">JCM 15325</strain>
    </source>
</reference>
<protein>
    <recommendedName>
        <fullName evidence="3">t-SNARE coiled-coil homology domain-containing protein</fullName>
    </recommendedName>
</protein>
<accession>A0A917S5L6</accession>
<dbReference type="AlphaFoldDB" id="A0A917S5L6"/>